<dbReference type="Gene3D" id="3.40.210.20">
    <property type="entry name" value="MvaI/BcnI restriction endonuclease, catalytic domain"/>
    <property type="match status" value="1"/>
</dbReference>
<sequence>MESKKEFIIDKFKKVKALGFISSHRESDTGIGKTFEDKVSVVENNHAEPDLADFEIKTHREESNSYVTLFTKAPSFPKGANAYLNKNYGEPYTEPEKKVGLNKLHTSIYANDYNTFADKLSFKLINDRGQRIIRIGVYDLEHNLIDDSVGYNYDVLEKTLKKKLHNLFYVSAETKNEGGTEYFYFNKAEIYTEPSFDKFLDLLDEGKIRFDIRIGSYSNGKSHDHGSGFRMVEHNIKELYSIKEAVE</sequence>
<dbReference type="InterPro" id="IPR043004">
    <property type="entry name" value="MvaI_BcnI_cat"/>
</dbReference>
<reference evidence="2 3" key="1">
    <citation type="journal article" date="2015" name="BMC Genomics">
        <title>Comparative genome analysis of Prevotella intermedia strain isolated from infected root canal reveals features related to pathogenicity and adaptation.</title>
        <authorList>
            <person name="Ruan Y."/>
            <person name="Shen L."/>
            <person name="Zou Y."/>
            <person name="Qi Z."/>
            <person name="Yin J."/>
            <person name="Jiang J."/>
            <person name="Guo L."/>
            <person name="He L."/>
            <person name="Chen Z."/>
            <person name="Tang Z."/>
            <person name="Qin S."/>
        </authorList>
    </citation>
    <scope>NUCLEOTIDE SEQUENCE [LARGE SCALE GENOMIC DNA]</scope>
    <source>
        <strain evidence="2 3">ZT</strain>
    </source>
</reference>
<dbReference type="Pfam" id="PF15515">
    <property type="entry name" value="MvaI_BcnI"/>
    <property type="match status" value="1"/>
</dbReference>
<dbReference type="EMBL" id="ATMK01000022">
    <property type="protein sequence ID" value="KJJ86524.1"/>
    <property type="molecule type" value="Genomic_DNA"/>
</dbReference>
<evidence type="ECO:0000259" key="1">
    <source>
        <dbReference type="Pfam" id="PF15515"/>
    </source>
</evidence>
<dbReference type="InterPro" id="IPR043005">
    <property type="entry name" value="MvaI_BcnI_rec"/>
</dbReference>
<dbReference type="AlphaFoldDB" id="A0AAP0V8P0"/>
<gene>
    <name evidence="2" type="ORF">M573_122013</name>
</gene>
<dbReference type="Gene3D" id="3.30.70.3570">
    <property type="entry name" value="MvaI/BcnI restriction endonuclease, recognition domain"/>
    <property type="match status" value="1"/>
</dbReference>
<keyword evidence="2" id="KW-0378">Hydrolase</keyword>
<evidence type="ECO:0000313" key="2">
    <source>
        <dbReference type="EMBL" id="KJJ86524.1"/>
    </source>
</evidence>
<dbReference type="CDD" id="cd22347">
    <property type="entry name" value="PDDEXK_nuclease"/>
    <property type="match status" value="1"/>
</dbReference>
<proteinExistence type="predicted"/>
<organism evidence="2 3">
    <name type="scientific">Prevotella intermedia ZT</name>
    <dbReference type="NCBI Taxonomy" id="1347790"/>
    <lineage>
        <taxon>Bacteria</taxon>
        <taxon>Pseudomonadati</taxon>
        <taxon>Bacteroidota</taxon>
        <taxon>Bacteroidia</taxon>
        <taxon>Bacteroidales</taxon>
        <taxon>Prevotellaceae</taxon>
        <taxon>Prevotella</taxon>
    </lineage>
</organism>
<dbReference type="Proteomes" id="UP000032541">
    <property type="component" value="Unassembled WGS sequence"/>
</dbReference>
<accession>A0AAP0V8P0</accession>
<dbReference type="RefSeq" id="WP_045167964.1">
    <property type="nucleotide sequence ID" value="NZ_ATMK01000022.1"/>
</dbReference>
<name>A0AAP0V8P0_PREIN</name>
<evidence type="ECO:0000313" key="3">
    <source>
        <dbReference type="Proteomes" id="UP000032541"/>
    </source>
</evidence>
<dbReference type="InterPro" id="IPR029127">
    <property type="entry name" value="MvaI_BcnI"/>
</dbReference>
<feature type="domain" description="MvaI/BcnI restriction endonuclease" evidence="1">
    <location>
        <begin position="9"/>
        <end position="240"/>
    </location>
</feature>
<comment type="caution">
    <text evidence="2">The sequence shown here is derived from an EMBL/GenBank/DDBJ whole genome shotgun (WGS) entry which is preliminary data.</text>
</comment>
<protein>
    <submittedName>
        <fullName evidence="2">Glycosyl hydrolase</fullName>
    </submittedName>
</protein>
<dbReference type="GO" id="GO:0016787">
    <property type="term" value="F:hydrolase activity"/>
    <property type="evidence" value="ECO:0007669"/>
    <property type="project" value="UniProtKB-KW"/>
</dbReference>